<dbReference type="Gene3D" id="3.90.950.20">
    <property type="entry name" value="CinA-like"/>
    <property type="match status" value="1"/>
</dbReference>
<dbReference type="RefSeq" id="WP_190309035.1">
    <property type="nucleotide sequence ID" value="NZ_JACNYK010000002.1"/>
</dbReference>
<organism evidence="2 3">
    <name type="scientific">Sphingobacterium arenae</name>
    <dbReference type="NCBI Taxonomy" id="1280598"/>
    <lineage>
        <taxon>Bacteria</taxon>
        <taxon>Pseudomonadati</taxon>
        <taxon>Bacteroidota</taxon>
        <taxon>Sphingobacteriia</taxon>
        <taxon>Sphingobacteriales</taxon>
        <taxon>Sphingobacteriaceae</taxon>
        <taxon>Sphingobacterium</taxon>
    </lineage>
</organism>
<dbReference type="InterPro" id="IPR008136">
    <property type="entry name" value="CinA_C"/>
</dbReference>
<accession>A0ABR7Y3P4</accession>
<sequence>MRRPLTEIDESALAACGEFLQTHGLKLLCAESMTAGYLSALWSLDFHSGDYFLGSLVCYDDQCKTQLLSVPNRKIEKYCAESAVVTLRMLDGLTRTSISNADVFVSITGLAFKTDNPRQKREVGTVYYAFQYLKEKRIYKKQFSGDASTILIQTCNNIFRDLITWLPVATTLENPAFHVAK</sequence>
<evidence type="ECO:0000313" key="2">
    <source>
        <dbReference type="EMBL" id="MBD1425922.1"/>
    </source>
</evidence>
<dbReference type="Pfam" id="PF02464">
    <property type="entry name" value="CinA"/>
    <property type="match status" value="1"/>
</dbReference>
<dbReference type="NCBIfam" id="TIGR00199">
    <property type="entry name" value="PncC_domain"/>
    <property type="match status" value="1"/>
</dbReference>
<evidence type="ECO:0000259" key="1">
    <source>
        <dbReference type="Pfam" id="PF02464"/>
    </source>
</evidence>
<gene>
    <name evidence="2" type="ORF">H8B17_10045</name>
</gene>
<feature type="domain" description="CinA C-terminal" evidence="1">
    <location>
        <begin position="14"/>
        <end position="162"/>
    </location>
</feature>
<evidence type="ECO:0000313" key="3">
    <source>
        <dbReference type="Proteomes" id="UP000606494"/>
    </source>
</evidence>
<dbReference type="SUPFAM" id="SSF142433">
    <property type="entry name" value="CinA-like"/>
    <property type="match status" value="1"/>
</dbReference>
<name>A0ABR7Y3P4_9SPHI</name>
<comment type="caution">
    <text evidence="2">The sequence shown here is derived from an EMBL/GenBank/DDBJ whole genome shotgun (WGS) entry which is preliminary data.</text>
</comment>
<dbReference type="Proteomes" id="UP000606494">
    <property type="component" value="Unassembled WGS sequence"/>
</dbReference>
<keyword evidence="3" id="KW-1185">Reference proteome</keyword>
<proteinExistence type="predicted"/>
<reference evidence="2 3" key="1">
    <citation type="submission" date="2020-08" db="EMBL/GenBank/DDBJ databases">
        <title>Sphingobacterium sp. DN00404 isolated from aquaculture water.</title>
        <authorList>
            <person name="Zhang M."/>
        </authorList>
    </citation>
    <scope>NUCLEOTIDE SEQUENCE [LARGE SCALE GENOMIC DNA]</scope>
    <source>
        <strain evidence="2 3">KCTC 32294</strain>
    </source>
</reference>
<dbReference type="InterPro" id="IPR036653">
    <property type="entry name" value="CinA-like_C"/>
</dbReference>
<dbReference type="EMBL" id="JACNYK010000002">
    <property type="protein sequence ID" value="MBD1425922.1"/>
    <property type="molecule type" value="Genomic_DNA"/>
</dbReference>
<protein>
    <submittedName>
        <fullName evidence="2">Nicotinamide-nucleotide amidohydrolase family protein</fullName>
    </submittedName>
</protein>